<comment type="caution">
    <text evidence="1">The sequence shown here is derived from an EMBL/GenBank/DDBJ whole genome shotgun (WGS) entry which is preliminary data.</text>
</comment>
<organism evidence="1 2">
    <name type="scientific">Massilia glaciei</name>
    <dbReference type="NCBI Taxonomy" id="1524097"/>
    <lineage>
        <taxon>Bacteria</taxon>
        <taxon>Pseudomonadati</taxon>
        <taxon>Pseudomonadota</taxon>
        <taxon>Betaproteobacteria</taxon>
        <taxon>Burkholderiales</taxon>
        <taxon>Oxalobacteraceae</taxon>
        <taxon>Telluria group</taxon>
        <taxon>Massilia</taxon>
    </lineage>
</organism>
<dbReference type="Proteomes" id="UP000241421">
    <property type="component" value="Unassembled WGS sequence"/>
</dbReference>
<keyword evidence="2" id="KW-1185">Reference proteome</keyword>
<dbReference type="EMBL" id="PXWF02000263">
    <property type="protein sequence ID" value="PWF44684.1"/>
    <property type="molecule type" value="Genomic_DNA"/>
</dbReference>
<name>A0A2U2HGZ1_9BURK</name>
<sequence>MLMISLLMTIPTLPRGDRRVAAILLSTLLVFLLPGAAFSEEIHLAPSPALVCLTRVAGSPDKPAFPDDLVEAQAEGKVSVELEFHAPDAKPTVKIRKNNVDVGPGAFSEIVNDYVRAYRVPCMKAGEGKVTLLQDYVFIPYGDRRIYESKARDPADDERAEIVKCLVHQQPGSKPAYPLEAMRKEHTGKLVARLTFTAPDKAPGVEWVAAVPHKSLRDGVAKFVQGYRLPCMKSSPVTTRVSYQFSLGETTKTYMRDLSLVELLGNAKDLDLPAVFDFGTMACPFDVRVTYYRPFEQNSVEEFDLSNPARAPLLKWLEGLTFNQKEAKQLEMWGMKVIVRIPCGALNL</sequence>
<gene>
    <name evidence="1" type="ORF">C7C56_018985</name>
</gene>
<reference evidence="1 2" key="1">
    <citation type="submission" date="2018-04" db="EMBL/GenBank/DDBJ databases">
        <title>Massilia violaceinigra sp. nov., a novel purple-pigmented bacterium isolated from Tianshan glacier, Xinjiang, China.</title>
        <authorList>
            <person name="Wang H."/>
        </authorList>
    </citation>
    <scope>NUCLEOTIDE SEQUENCE [LARGE SCALE GENOMIC DNA]</scope>
    <source>
        <strain evidence="1 2">B448-2</strain>
    </source>
</reference>
<protein>
    <recommendedName>
        <fullName evidence="3">TonB C-terminal domain-containing protein</fullName>
    </recommendedName>
</protein>
<evidence type="ECO:0000313" key="1">
    <source>
        <dbReference type="EMBL" id="PWF44684.1"/>
    </source>
</evidence>
<accession>A0A2U2HGZ1</accession>
<proteinExistence type="predicted"/>
<evidence type="ECO:0000313" key="2">
    <source>
        <dbReference type="Proteomes" id="UP000241421"/>
    </source>
</evidence>
<dbReference type="AlphaFoldDB" id="A0A2U2HGZ1"/>
<evidence type="ECO:0008006" key="3">
    <source>
        <dbReference type="Google" id="ProtNLM"/>
    </source>
</evidence>